<keyword evidence="6" id="KW-0560">Oxidoreductase</keyword>
<feature type="domain" description="Cytochrome c" evidence="10">
    <location>
        <begin position="217"/>
        <end position="335"/>
    </location>
</feature>
<keyword evidence="4" id="KW-0732">Signal</keyword>
<feature type="binding site" description="covalent" evidence="8">
    <location>
        <position position="89"/>
    </location>
    <ligand>
        <name>heme c</name>
        <dbReference type="ChEBI" id="CHEBI:61717"/>
        <label>1</label>
    </ligand>
</feature>
<dbReference type="InterPro" id="IPR036909">
    <property type="entry name" value="Cyt_c-like_dom_sf"/>
</dbReference>
<dbReference type="PANTHER" id="PTHR30600">
    <property type="entry name" value="CYTOCHROME C PEROXIDASE-RELATED"/>
    <property type="match status" value="1"/>
</dbReference>
<dbReference type="Gene3D" id="1.10.760.10">
    <property type="entry name" value="Cytochrome c-like domain"/>
    <property type="match status" value="2"/>
</dbReference>
<feature type="binding site" description="axial binding residue" evidence="9">
    <location>
        <position position="90"/>
    </location>
    <ligand>
        <name>heme c</name>
        <dbReference type="ChEBI" id="CHEBI:61717"/>
        <label>1</label>
    </ligand>
    <ligandPart>
        <name>Fe</name>
        <dbReference type="ChEBI" id="CHEBI:18248"/>
    </ligandPart>
</feature>
<dbReference type="HOGENOM" id="CLU_034652_1_1_6"/>
<comment type="cofactor">
    <cofactor evidence="8">
        <name>heme</name>
        <dbReference type="ChEBI" id="CHEBI:30413"/>
    </cofactor>
    <text evidence="8">Binds 2 heme groups.</text>
</comment>
<comment type="PTM">
    <text evidence="8">Binds 2 heme groups per subunit.</text>
</comment>
<dbReference type="PROSITE" id="PS51007">
    <property type="entry name" value="CYTC"/>
    <property type="match status" value="1"/>
</dbReference>
<evidence type="ECO:0000256" key="5">
    <source>
        <dbReference type="ARBA" id="ARBA00022764"/>
    </source>
</evidence>
<feature type="binding site" description="covalent" evidence="8">
    <location>
        <position position="231"/>
    </location>
    <ligand>
        <name>heme c</name>
        <dbReference type="ChEBI" id="CHEBI:61717"/>
        <label>2</label>
    </ligand>
</feature>
<dbReference type="InterPro" id="IPR026259">
    <property type="entry name" value="MauG/Cytc_peroxidase"/>
</dbReference>
<evidence type="ECO:0000256" key="3">
    <source>
        <dbReference type="ARBA" id="ARBA00022723"/>
    </source>
</evidence>
<keyword evidence="2 8" id="KW-0349">Heme</keyword>
<proteinExistence type="predicted"/>
<evidence type="ECO:0000256" key="7">
    <source>
        <dbReference type="ARBA" id="ARBA00023004"/>
    </source>
</evidence>
<feature type="binding site" description="covalent" evidence="8">
    <location>
        <position position="234"/>
    </location>
    <ligand>
        <name>heme c</name>
        <dbReference type="ChEBI" id="CHEBI:61717"/>
        <label>2</label>
    </ligand>
</feature>
<dbReference type="GO" id="GO:0009055">
    <property type="term" value="F:electron transfer activity"/>
    <property type="evidence" value="ECO:0007669"/>
    <property type="project" value="InterPro"/>
</dbReference>
<feature type="binding site" description="axial binding residue" evidence="9">
    <location>
        <position position="310"/>
    </location>
    <ligand>
        <name>heme c</name>
        <dbReference type="ChEBI" id="CHEBI:61717"/>
        <label>2</label>
    </ligand>
    <ligandPart>
        <name>Fe</name>
        <dbReference type="ChEBI" id="CHEBI:18248"/>
    </ligandPart>
</feature>
<dbReference type="GO" id="GO:0004130">
    <property type="term" value="F:cytochrome-c peroxidase activity"/>
    <property type="evidence" value="ECO:0007669"/>
    <property type="project" value="TreeGrafter"/>
</dbReference>
<accession>A0A0E2YZV5</accession>
<name>A0A0E2YZV5_9GAMM</name>
<dbReference type="OrthoDB" id="9805202at2"/>
<gene>
    <name evidence="11" type="ORF">IB75_14315</name>
</gene>
<evidence type="ECO:0000259" key="10">
    <source>
        <dbReference type="PROSITE" id="PS51007"/>
    </source>
</evidence>
<evidence type="ECO:0000256" key="8">
    <source>
        <dbReference type="PIRSR" id="PIRSR000294-1"/>
    </source>
</evidence>
<protein>
    <submittedName>
        <fullName evidence="11">Cytochrome C peroxidase</fullName>
    </submittedName>
</protein>
<evidence type="ECO:0000256" key="2">
    <source>
        <dbReference type="ARBA" id="ARBA00022617"/>
    </source>
</evidence>
<keyword evidence="7 9" id="KW-0408">Iron</keyword>
<evidence type="ECO:0000256" key="6">
    <source>
        <dbReference type="ARBA" id="ARBA00023002"/>
    </source>
</evidence>
<dbReference type="Pfam" id="PF03150">
    <property type="entry name" value="CCP_MauG"/>
    <property type="match status" value="1"/>
</dbReference>
<dbReference type="GO" id="GO:0042597">
    <property type="term" value="C:periplasmic space"/>
    <property type="evidence" value="ECO:0007669"/>
    <property type="project" value="UniProtKB-SubCell"/>
</dbReference>
<evidence type="ECO:0000313" key="12">
    <source>
        <dbReference type="Proteomes" id="UP000028839"/>
    </source>
</evidence>
<dbReference type="SUPFAM" id="SSF46626">
    <property type="entry name" value="Cytochrome c"/>
    <property type="match status" value="2"/>
</dbReference>
<dbReference type="InterPro" id="IPR051395">
    <property type="entry name" value="Cytochrome_c_Peroxidase/MauG"/>
</dbReference>
<evidence type="ECO:0000256" key="4">
    <source>
        <dbReference type="ARBA" id="ARBA00022729"/>
    </source>
</evidence>
<comment type="subcellular location">
    <subcellularLocation>
        <location evidence="1">Periplasm</location>
    </subcellularLocation>
</comment>
<dbReference type="PIRSF" id="PIRSF000294">
    <property type="entry name" value="Cytochrome-c_peroxidase"/>
    <property type="match status" value="1"/>
</dbReference>
<organism evidence="11 12">
    <name type="scientific">Nitrosococcus oceani C-27</name>
    <dbReference type="NCBI Taxonomy" id="314279"/>
    <lineage>
        <taxon>Bacteria</taxon>
        <taxon>Pseudomonadati</taxon>
        <taxon>Pseudomonadota</taxon>
        <taxon>Gammaproteobacteria</taxon>
        <taxon>Chromatiales</taxon>
        <taxon>Chromatiaceae</taxon>
        <taxon>Nitrosococcus</taxon>
    </lineage>
</organism>
<evidence type="ECO:0000256" key="9">
    <source>
        <dbReference type="PIRSR" id="PIRSR000294-2"/>
    </source>
</evidence>
<dbReference type="InterPro" id="IPR009056">
    <property type="entry name" value="Cyt_c-like_dom"/>
</dbReference>
<dbReference type="EMBL" id="JPGN01000080">
    <property type="protein sequence ID" value="KFI18471.1"/>
    <property type="molecule type" value="Genomic_DNA"/>
</dbReference>
<keyword evidence="3 9" id="KW-0479">Metal-binding</keyword>
<feature type="binding site" description="covalent" evidence="8">
    <location>
        <position position="86"/>
    </location>
    <ligand>
        <name>heme c</name>
        <dbReference type="ChEBI" id="CHEBI:61717"/>
        <label>1</label>
    </ligand>
</feature>
<comment type="caution">
    <text evidence="11">The sequence shown here is derived from an EMBL/GenBank/DDBJ whole genome shotgun (WGS) entry which is preliminary data.</text>
</comment>
<reference evidence="11 12" key="1">
    <citation type="submission" date="2014-07" db="EMBL/GenBank/DDBJ databases">
        <title>Comparative analysis of Nitrosococcus oceani genome inventories of strains from Pacific and Atlantic gyres.</title>
        <authorList>
            <person name="Lim C.K."/>
            <person name="Wang L."/>
            <person name="Sayavedra-Soto L.A."/>
            <person name="Klotz M.G."/>
        </authorList>
    </citation>
    <scope>NUCLEOTIDE SEQUENCE [LARGE SCALE GENOMIC DNA]</scope>
    <source>
        <strain evidence="11 12">C-27</strain>
    </source>
</reference>
<feature type="binding site" description="axial binding residue" evidence="9">
    <location>
        <position position="235"/>
    </location>
    <ligand>
        <name>heme c</name>
        <dbReference type="ChEBI" id="CHEBI:61717"/>
        <label>2</label>
    </ligand>
    <ligandPart>
        <name>Fe</name>
        <dbReference type="ChEBI" id="CHEBI:18248"/>
    </ligandPart>
</feature>
<evidence type="ECO:0000256" key="1">
    <source>
        <dbReference type="ARBA" id="ARBA00004418"/>
    </source>
</evidence>
<dbReference type="GO" id="GO:0020037">
    <property type="term" value="F:heme binding"/>
    <property type="evidence" value="ECO:0007669"/>
    <property type="project" value="InterPro"/>
</dbReference>
<sequence length="357" mass="39039">MFRSHDSYEKAFCYRLLLALSLFSVVASLGAEGGKEPILLEQAKQFFKPLPETMATAEFPTPPERVSLGKRLFFDPRLSADGMISCATCHRPALYGTDALPRSIGVEHRVNPRNAPTVLNAALQDWQHWRGDRANVEEQASKSVLGHGSFGNPNEEAVLAKLRALGYTPAFQSAFPEANEPLTLENFGKAIGAYERTLVSPSPFDNYLKGNTEALGPQAKKGLGIFIKTGCIACHNGVGVGGQALRKFGIKKNYWQATGSEVVDEGRYSITQNQTDKYVFKVPSLRNVAMTPPYFHDGSVTTLPKAIRIMAQVQLGKTLSQQQIKAIMVFLNSLTGELPADFQQAPLLPPKAFNALP</sequence>
<dbReference type="PANTHER" id="PTHR30600:SF7">
    <property type="entry name" value="CYTOCHROME C PEROXIDASE-RELATED"/>
    <property type="match status" value="1"/>
</dbReference>
<dbReference type="Proteomes" id="UP000028839">
    <property type="component" value="Unassembled WGS sequence"/>
</dbReference>
<keyword evidence="11" id="KW-0575">Peroxidase</keyword>
<keyword evidence="5" id="KW-0574">Periplasm</keyword>
<evidence type="ECO:0000313" key="11">
    <source>
        <dbReference type="EMBL" id="KFI18471.1"/>
    </source>
</evidence>
<dbReference type="AlphaFoldDB" id="A0A0E2YZV5"/>
<dbReference type="GO" id="GO:0046872">
    <property type="term" value="F:metal ion binding"/>
    <property type="evidence" value="ECO:0007669"/>
    <property type="project" value="UniProtKB-KW"/>
</dbReference>
<dbReference type="InterPro" id="IPR004852">
    <property type="entry name" value="Di-haem_cyt_c_peroxidsae"/>
</dbReference>